<accession>A0A9P7Z0K2</accession>
<feature type="compositionally biased region" description="Polar residues" evidence="1">
    <location>
        <begin position="138"/>
        <end position="152"/>
    </location>
</feature>
<reference evidence="2" key="1">
    <citation type="journal article" date="2021" name="IMA Fungus">
        <title>Genomic characterization of three marine fungi, including Emericellopsis atlantica sp. nov. with signatures of a generalist lifestyle and marine biomass degradation.</title>
        <authorList>
            <person name="Hagestad O.C."/>
            <person name="Hou L."/>
            <person name="Andersen J.H."/>
            <person name="Hansen E.H."/>
            <person name="Altermark B."/>
            <person name="Li C."/>
            <person name="Kuhnert E."/>
            <person name="Cox R.J."/>
            <person name="Crous P.W."/>
            <person name="Spatafora J.W."/>
            <person name="Lail K."/>
            <person name="Amirebrahimi M."/>
            <person name="Lipzen A."/>
            <person name="Pangilinan J."/>
            <person name="Andreopoulos W."/>
            <person name="Hayes R.D."/>
            <person name="Ng V."/>
            <person name="Grigoriev I.V."/>
            <person name="Jackson S.A."/>
            <person name="Sutton T.D.S."/>
            <person name="Dobson A.D.W."/>
            <person name="Rama T."/>
        </authorList>
    </citation>
    <scope>NUCLEOTIDE SEQUENCE</scope>
    <source>
        <strain evidence="2">TRa3180A</strain>
    </source>
</reference>
<proteinExistence type="predicted"/>
<sequence length="228" mass="25520">MTENTKNAHIPRLIPINHDHRGYIAKSSSMVTTAINAGSGEKSLKAYAPIFGKRLAFRVTVGDCGCLLVLDEIAEEVKDDLSHLVLHDLAPEEDVRFEHHRIDLEIEIPNRRQRREHIEDLIIETTTDITEFREEDGTPTQEDGSAGASQNGAEGIEESWDGILQEDWQTGSPSSSRHHRIRFFPETICATTKRSDDQLYQVNSMSLSGATRTLVGDKIRAPGVVRIH</sequence>
<evidence type="ECO:0000313" key="3">
    <source>
        <dbReference type="Proteomes" id="UP000887226"/>
    </source>
</evidence>
<protein>
    <submittedName>
        <fullName evidence="2">Uncharacterized protein</fullName>
    </submittedName>
</protein>
<comment type="caution">
    <text evidence="2">The sequence shown here is derived from an EMBL/GenBank/DDBJ whole genome shotgun (WGS) entry which is preliminary data.</text>
</comment>
<feature type="region of interest" description="Disordered" evidence="1">
    <location>
        <begin position="130"/>
        <end position="154"/>
    </location>
</feature>
<evidence type="ECO:0000256" key="1">
    <source>
        <dbReference type="SAM" id="MobiDB-lite"/>
    </source>
</evidence>
<keyword evidence="3" id="KW-1185">Reference proteome</keyword>
<dbReference type="EMBL" id="MU254002">
    <property type="protein sequence ID" value="KAG9243145.1"/>
    <property type="molecule type" value="Genomic_DNA"/>
</dbReference>
<name>A0A9P7Z0K2_9HELO</name>
<evidence type="ECO:0000313" key="2">
    <source>
        <dbReference type="EMBL" id="KAG9243145.1"/>
    </source>
</evidence>
<dbReference type="AlphaFoldDB" id="A0A9P7Z0K2"/>
<organism evidence="2 3">
    <name type="scientific">Calycina marina</name>
    <dbReference type="NCBI Taxonomy" id="1763456"/>
    <lineage>
        <taxon>Eukaryota</taxon>
        <taxon>Fungi</taxon>
        <taxon>Dikarya</taxon>
        <taxon>Ascomycota</taxon>
        <taxon>Pezizomycotina</taxon>
        <taxon>Leotiomycetes</taxon>
        <taxon>Helotiales</taxon>
        <taxon>Pezizellaceae</taxon>
        <taxon>Calycina</taxon>
    </lineage>
</organism>
<gene>
    <name evidence="2" type="ORF">BJ878DRAFT_481384</name>
</gene>
<dbReference type="Proteomes" id="UP000887226">
    <property type="component" value="Unassembled WGS sequence"/>
</dbReference>